<dbReference type="Gene3D" id="3.40.800.10">
    <property type="entry name" value="Ureohydrolase domain"/>
    <property type="match status" value="1"/>
</dbReference>
<keyword evidence="7" id="KW-1185">Reference proteome</keyword>
<dbReference type="InterPro" id="IPR020855">
    <property type="entry name" value="Ureohydrolase_Mn_BS"/>
</dbReference>
<dbReference type="SUPFAM" id="SSF52768">
    <property type="entry name" value="Arginase/deacetylase"/>
    <property type="match status" value="1"/>
</dbReference>
<dbReference type="NCBIfam" id="TIGR01230">
    <property type="entry name" value="agmatinase"/>
    <property type="match status" value="1"/>
</dbReference>
<keyword evidence="3 5" id="KW-0378">Hydrolase</keyword>
<evidence type="ECO:0000256" key="5">
    <source>
        <dbReference type="RuleBase" id="RU003684"/>
    </source>
</evidence>
<evidence type="ECO:0000256" key="1">
    <source>
        <dbReference type="ARBA" id="ARBA00009227"/>
    </source>
</evidence>
<evidence type="ECO:0000256" key="3">
    <source>
        <dbReference type="ARBA" id="ARBA00022801"/>
    </source>
</evidence>
<dbReference type="InterPro" id="IPR006035">
    <property type="entry name" value="Ureohydrolase"/>
</dbReference>
<dbReference type="InterPro" id="IPR005925">
    <property type="entry name" value="Agmatinase-rel"/>
</dbReference>
<protein>
    <submittedName>
        <fullName evidence="6">Agmatinase</fullName>
        <ecNumber evidence="6">3.5.3.11</ecNumber>
    </submittedName>
</protein>
<keyword evidence="2 4" id="KW-0479">Metal-binding</keyword>
<dbReference type="GO" id="GO:0033389">
    <property type="term" value="P:putrescine biosynthetic process from arginine, via agmatine"/>
    <property type="evidence" value="ECO:0007669"/>
    <property type="project" value="TreeGrafter"/>
</dbReference>
<dbReference type="Proteomes" id="UP000624703">
    <property type="component" value="Unassembled WGS sequence"/>
</dbReference>
<dbReference type="RefSeq" id="WP_200309723.1">
    <property type="nucleotide sequence ID" value="NZ_JAENIM010000008.1"/>
</dbReference>
<dbReference type="PROSITE" id="PS01053">
    <property type="entry name" value="ARGINASE_1"/>
    <property type="match status" value="1"/>
</dbReference>
<feature type="binding site" evidence="4">
    <location>
        <position position="141"/>
    </location>
    <ligand>
        <name>Mn(2+)</name>
        <dbReference type="ChEBI" id="CHEBI:29035"/>
        <label>1</label>
    </ligand>
</feature>
<comment type="cofactor">
    <cofactor evidence="4">
        <name>Mn(2+)</name>
        <dbReference type="ChEBI" id="CHEBI:29035"/>
    </cofactor>
    <text evidence="4">Binds 2 manganese ions per subunit.</text>
</comment>
<feature type="binding site" evidence="4">
    <location>
        <position position="139"/>
    </location>
    <ligand>
        <name>Mn(2+)</name>
        <dbReference type="ChEBI" id="CHEBI:29035"/>
        <label>1</label>
    </ligand>
</feature>
<dbReference type="InterPro" id="IPR023696">
    <property type="entry name" value="Ureohydrolase_dom_sf"/>
</dbReference>
<reference evidence="6" key="1">
    <citation type="submission" date="2021-01" db="EMBL/GenBank/DDBJ databases">
        <title>Modified the classification status of verrucomicrobia.</title>
        <authorList>
            <person name="Feng X."/>
        </authorList>
    </citation>
    <scope>NUCLEOTIDE SEQUENCE</scope>
    <source>
        <strain evidence="6">_KCTC 22039</strain>
    </source>
</reference>
<dbReference type="PROSITE" id="PS51409">
    <property type="entry name" value="ARGINASE_2"/>
    <property type="match status" value="1"/>
</dbReference>
<comment type="similarity">
    <text evidence="1">Belongs to the arginase family. Agmatinase subfamily.</text>
</comment>
<dbReference type="GO" id="GO:0046872">
    <property type="term" value="F:metal ion binding"/>
    <property type="evidence" value="ECO:0007669"/>
    <property type="project" value="UniProtKB-KW"/>
</dbReference>
<dbReference type="PANTHER" id="PTHR11358:SF26">
    <property type="entry name" value="GUANIDINO ACID HYDROLASE, MITOCHONDRIAL"/>
    <property type="match status" value="1"/>
</dbReference>
<dbReference type="EC" id="3.5.3.11" evidence="6"/>
<dbReference type="PANTHER" id="PTHR11358">
    <property type="entry name" value="ARGINASE/AGMATINASE"/>
    <property type="match status" value="1"/>
</dbReference>
<dbReference type="Pfam" id="PF00491">
    <property type="entry name" value="Arginase"/>
    <property type="match status" value="1"/>
</dbReference>
<organism evidence="6 7">
    <name type="scientific">Persicirhabdus sediminis</name>
    <dbReference type="NCBI Taxonomy" id="454144"/>
    <lineage>
        <taxon>Bacteria</taxon>
        <taxon>Pseudomonadati</taxon>
        <taxon>Verrucomicrobiota</taxon>
        <taxon>Verrucomicrobiia</taxon>
        <taxon>Verrucomicrobiales</taxon>
        <taxon>Verrucomicrobiaceae</taxon>
        <taxon>Persicirhabdus</taxon>
    </lineage>
</organism>
<dbReference type="CDD" id="cd11593">
    <property type="entry name" value="Agmatinase-like_2"/>
    <property type="match status" value="1"/>
</dbReference>
<sequence>MIYHGKSKSTHSYFLSSEYEPTSPADALFHIIPAPLEKTVSYGAGTANGPQAILNAAYQLEAFDGKSYPGDLGLFTTPAVDCSGKIEQALSNIEKTCKTVFDMGKIPVVLGGEHSLTQAPVRALANIRRDFGVVQIDAHADLREDYNGDPYSHASVMHRILDLDIPLFQIGIRNLCKEEIEVRTKRGVGYLDAREIAKNGIPAELLPEDFPKNIYLSFDVDGLDASLMPATGTPEPGGLTWWQALDAVEACTAGGRKILGIDVVELAPRPELHSCDYTAAKLAYALMGIASRA</sequence>
<comment type="caution">
    <text evidence="6">The sequence shown here is derived from an EMBL/GenBank/DDBJ whole genome shotgun (WGS) entry which is preliminary data.</text>
</comment>
<feature type="binding site" evidence="4">
    <location>
        <position position="137"/>
    </location>
    <ligand>
        <name>Mn(2+)</name>
        <dbReference type="ChEBI" id="CHEBI:29035"/>
        <label>1</label>
    </ligand>
</feature>
<evidence type="ECO:0000256" key="2">
    <source>
        <dbReference type="ARBA" id="ARBA00022723"/>
    </source>
</evidence>
<dbReference type="PIRSF" id="PIRSF036979">
    <property type="entry name" value="Arginase"/>
    <property type="match status" value="1"/>
</dbReference>
<name>A0A8J7MC11_9BACT</name>
<keyword evidence="4" id="KW-0464">Manganese</keyword>
<proteinExistence type="inferred from homology"/>
<dbReference type="AlphaFoldDB" id="A0A8J7MC11"/>
<feature type="binding site" evidence="4">
    <location>
        <position position="221"/>
    </location>
    <ligand>
        <name>Mn(2+)</name>
        <dbReference type="ChEBI" id="CHEBI:29035"/>
        <label>1</label>
    </ligand>
</feature>
<feature type="binding site" evidence="4">
    <location>
        <position position="114"/>
    </location>
    <ligand>
        <name>Mn(2+)</name>
        <dbReference type="ChEBI" id="CHEBI:29035"/>
        <label>1</label>
    </ligand>
</feature>
<accession>A0A8J7MC11</accession>
<dbReference type="EMBL" id="JAENIM010000008">
    <property type="protein sequence ID" value="MBK1789680.1"/>
    <property type="molecule type" value="Genomic_DNA"/>
</dbReference>
<evidence type="ECO:0000313" key="6">
    <source>
        <dbReference type="EMBL" id="MBK1789680.1"/>
    </source>
</evidence>
<evidence type="ECO:0000313" key="7">
    <source>
        <dbReference type="Proteomes" id="UP000624703"/>
    </source>
</evidence>
<evidence type="ECO:0000256" key="4">
    <source>
        <dbReference type="PIRSR" id="PIRSR036979-1"/>
    </source>
</evidence>
<feature type="binding site" evidence="4">
    <location>
        <position position="219"/>
    </location>
    <ligand>
        <name>Mn(2+)</name>
        <dbReference type="ChEBI" id="CHEBI:29035"/>
        <label>1</label>
    </ligand>
</feature>
<gene>
    <name evidence="6" type="primary">speB</name>
    <name evidence="6" type="ORF">JIN82_00780</name>
</gene>
<dbReference type="GO" id="GO:0008783">
    <property type="term" value="F:agmatinase activity"/>
    <property type="evidence" value="ECO:0007669"/>
    <property type="project" value="UniProtKB-EC"/>
</dbReference>